<evidence type="ECO:0000313" key="1">
    <source>
        <dbReference type="EMBL" id="SVC98506.1"/>
    </source>
</evidence>
<reference evidence="1" key="1">
    <citation type="submission" date="2018-05" db="EMBL/GenBank/DDBJ databases">
        <authorList>
            <person name="Lanie J.A."/>
            <person name="Ng W.-L."/>
            <person name="Kazmierczak K.M."/>
            <person name="Andrzejewski T.M."/>
            <person name="Davidsen T.M."/>
            <person name="Wayne K.J."/>
            <person name="Tettelin H."/>
            <person name="Glass J.I."/>
            <person name="Rusch D."/>
            <person name="Podicherti R."/>
            <person name="Tsui H.-C.T."/>
            <person name="Winkler M.E."/>
        </authorList>
    </citation>
    <scope>NUCLEOTIDE SEQUENCE</scope>
</reference>
<accession>A0A382RLI9</accession>
<dbReference type="AlphaFoldDB" id="A0A382RLI9"/>
<dbReference type="EMBL" id="UINC01122596">
    <property type="protein sequence ID" value="SVC98506.1"/>
    <property type="molecule type" value="Genomic_DNA"/>
</dbReference>
<proteinExistence type="predicted"/>
<feature type="non-terminal residue" evidence="1">
    <location>
        <position position="1"/>
    </location>
</feature>
<protein>
    <submittedName>
        <fullName evidence="1">Uncharacterized protein</fullName>
    </submittedName>
</protein>
<name>A0A382RLI9_9ZZZZ</name>
<gene>
    <name evidence="1" type="ORF">METZ01_LOCUS351360</name>
</gene>
<organism evidence="1">
    <name type="scientific">marine metagenome</name>
    <dbReference type="NCBI Taxonomy" id="408172"/>
    <lineage>
        <taxon>unclassified sequences</taxon>
        <taxon>metagenomes</taxon>
        <taxon>ecological metagenomes</taxon>
    </lineage>
</organism>
<sequence>DGVDIYVLPGDLLGPSGNGSGYAPYTDVWPNISFLEKD</sequence>